<gene>
    <name evidence="1" type="ORF">T4A_782</name>
</gene>
<name>A0A0V1DST6_TRIPS</name>
<reference evidence="1 2" key="1">
    <citation type="submission" date="2015-01" db="EMBL/GenBank/DDBJ databases">
        <title>Evolution of Trichinella species and genotypes.</title>
        <authorList>
            <person name="Korhonen P.K."/>
            <person name="Edoardo P."/>
            <person name="Giuseppe L.R."/>
            <person name="Gasser R.B."/>
        </authorList>
    </citation>
    <scope>NUCLEOTIDE SEQUENCE [LARGE SCALE GENOMIC DNA]</scope>
    <source>
        <strain evidence="1">ISS13</strain>
    </source>
</reference>
<feature type="non-terminal residue" evidence="1">
    <location>
        <position position="1"/>
    </location>
</feature>
<organism evidence="1 2">
    <name type="scientific">Trichinella pseudospiralis</name>
    <name type="common">Parasitic roundworm</name>
    <dbReference type="NCBI Taxonomy" id="6337"/>
    <lineage>
        <taxon>Eukaryota</taxon>
        <taxon>Metazoa</taxon>
        <taxon>Ecdysozoa</taxon>
        <taxon>Nematoda</taxon>
        <taxon>Enoplea</taxon>
        <taxon>Dorylaimia</taxon>
        <taxon>Trichinellida</taxon>
        <taxon>Trichinellidae</taxon>
        <taxon>Trichinella</taxon>
    </lineage>
</organism>
<comment type="caution">
    <text evidence="1">The sequence shown here is derived from an EMBL/GenBank/DDBJ whole genome shotgun (WGS) entry which is preliminary data.</text>
</comment>
<evidence type="ECO:0000313" key="1">
    <source>
        <dbReference type="EMBL" id="KRY64500.1"/>
    </source>
</evidence>
<proteinExistence type="predicted"/>
<evidence type="ECO:0000313" key="2">
    <source>
        <dbReference type="Proteomes" id="UP000054632"/>
    </source>
</evidence>
<dbReference type="AlphaFoldDB" id="A0A0V1DST6"/>
<dbReference type="Proteomes" id="UP000054632">
    <property type="component" value="Unassembled WGS sequence"/>
</dbReference>
<accession>A0A0V1DST6</accession>
<sequence length="59" mass="6517">LDGSNQMFSSRRKCGNVFCLRSFQNCLIINSGAFVCLIYMASGSVVQRSLSLFTALSHH</sequence>
<protein>
    <submittedName>
        <fullName evidence="1">Uncharacterized protein</fullName>
    </submittedName>
</protein>
<dbReference type="EMBL" id="JYDR01000381">
    <property type="protein sequence ID" value="KRY64500.1"/>
    <property type="molecule type" value="Genomic_DNA"/>
</dbReference>